<dbReference type="Proteomes" id="UP000245934">
    <property type="component" value="Unassembled WGS sequence"/>
</dbReference>
<evidence type="ECO:0000313" key="6">
    <source>
        <dbReference type="Proteomes" id="UP000245934"/>
    </source>
</evidence>
<keyword evidence="6" id="KW-1185">Reference proteome</keyword>
<evidence type="ECO:0000256" key="3">
    <source>
        <dbReference type="ARBA" id="ARBA00022679"/>
    </source>
</evidence>
<keyword evidence="2 5" id="KW-0489">Methyltransferase</keyword>
<keyword evidence="3" id="KW-0808">Transferase</keyword>
<comment type="similarity">
    <text evidence="1">Belongs to the N(4)/N(6)-methyltransferase family.</text>
</comment>
<organism evidence="5 6">
    <name type="scientific">Methanospirillum stamsii</name>
    <dbReference type="NCBI Taxonomy" id="1277351"/>
    <lineage>
        <taxon>Archaea</taxon>
        <taxon>Methanobacteriati</taxon>
        <taxon>Methanobacteriota</taxon>
        <taxon>Stenosarchaea group</taxon>
        <taxon>Methanomicrobia</taxon>
        <taxon>Methanomicrobiales</taxon>
        <taxon>Methanospirillaceae</taxon>
        <taxon>Methanospirillum</taxon>
    </lineage>
</organism>
<evidence type="ECO:0000256" key="2">
    <source>
        <dbReference type="ARBA" id="ARBA00022603"/>
    </source>
</evidence>
<evidence type="ECO:0000259" key="4">
    <source>
        <dbReference type="Pfam" id="PF01555"/>
    </source>
</evidence>
<protein>
    <submittedName>
        <fullName evidence="5">DNA methylase</fullName>
    </submittedName>
</protein>
<dbReference type="InterPro" id="IPR029063">
    <property type="entry name" value="SAM-dependent_MTases_sf"/>
</dbReference>
<dbReference type="Pfam" id="PF01555">
    <property type="entry name" value="N6_N4_Mtase"/>
    <property type="match status" value="1"/>
</dbReference>
<dbReference type="GO" id="GO:0003677">
    <property type="term" value="F:DNA binding"/>
    <property type="evidence" value="ECO:0007669"/>
    <property type="project" value="InterPro"/>
</dbReference>
<evidence type="ECO:0000313" key="5">
    <source>
        <dbReference type="EMBL" id="PWR75081.1"/>
    </source>
</evidence>
<evidence type="ECO:0000256" key="1">
    <source>
        <dbReference type="ARBA" id="ARBA00006594"/>
    </source>
</evidence>
<dbReference type="SUPFAM" id="SSF53335">
    <property type="entry name" value="S-adenosyl-L-methionine-dependent methyltransferases"/>
    <property type="match status" value="2"/>
</dbReference>
<feature type="domain" description="DNA methylase N-4/N-6" evidence="4">
    <location>
        <begin position="72"/>
        <end position="119"/>
    </location>
</feature>
<gene>
    <name evidence="5" type="ORF">DLD82_07510</name>
</gene>
<accession>A0A2V2NHK5</accession>
<dbReference type="InterPro" id="IPR002052">
    <property type="entry name" value="DNA_methylase_N6_adenine_CS"/>
</dbReference>
<dbReference type="AlphaFoldDB" id="A0A2V2NHK5"/>
<dbReference type="GO" id="GO:0008170">
    <property type="term" value="F:N-methyltransferase activity"/>
    <property type="evidence" value="ECO:0007669"/>
    <property type="project" value="InterPro"/>
</dbReference>
<dbReference type="PROSITE" id="PS00092">
    <property type="entry name" value="N6_MTASE"/>
    <property type="match status" value="1"/>
</dbReference>
<comment type="caution">
    <text evidence="5">The sequence shown here is derived from an EMBL/GenBank/DDBJ whole genome shotgun (WGS) entry which is preliminary data.</text>
</comment>
<dbReference type="EMBL" id="QGMZ01000014">
    <property type="protein sequence ID" value="PWR75081.1"/>
    <property type="molecule type" value="Genomic_DNA"/>
</dbReference>
<dbReference type="GO" id="GO:0032259">
    <property type="term" value="P:methylation"/>
    <property type="evidence" value="ECO:0007669"/>
    <property type="project" value="UniProtKB-KW"/>
</dbReference>
<reference evidence="5 6" key="1">
    <citation type="submission" date="2018-05" db="EMBL/GenBank/DDBJ databases">
        <title>Draft genome of Methanospirillum stamsii Pt1.</title>
        <authorList>
            <person name="Dueholm M.S."/>
            <person name="Nielsen P.H."/>
            <person name="Bakmann L.F."/>
            <person name="Otzen D.E."/>
        </authorList>
    </citation>
    <scope>NUCLEOTIDE SEQUENCE [LARGE SCALE GENOMIC DNA]</scope>
    <source>
        <strain evidence="5 6">Pt1</strain>
    </source>
</reference>
<proteinExistence type="inferred from homology"/>
<dbReference type="InterPro" id="IPR002941">
    <property type="entry name" value="DNA_methylase_N4/N6"/>
</dbReference>
<dbReference type="Gene3D" id="3.40.50.150">
    <property type="entry name" value="Vaccinia Virus protein VP39"/>
    <property type="match status" value="2"/>
</dbReference>
<sequence length="861" mass="99207">MTKEILDSLRSIDGFPIGKDEDIIALSDPPFYTACPNPWIGEFIEMYGTPYDPNDGYNREPFSADVSEGKNDPIYMAHSYHTKVPHKAIMRYILHYTKPGDIVFDGFCGTGMTGVAAQMCGCPDPEFKEKIEKEMPEVEWGARRAILCDLSPAATFIAYNYNNPVDSDEFEREAKRILEEVKAECGWMYETNHLLEDNDILNTESNREIITGKIEYVVWSDAYYCPSCSNEFIYWDSAVDFKHSEVKKEFNCSICGSIIKKAEFDKVLTTTFDHSLNEVINYPKRVPVRIVYSVKYRNKIKKIIKEPDENDISLLNKIDSLSIPYFHPTIPILFKEENWGDIWRKGTHLGLTRVHHFYTKRNLFIISAFLAKIDKIDNKGLKNSIKCILTSFIQRNGYIGNRFVINEHNPNGRINGPLLGTLYIPALMCEQNILELFQSKFLDILNIHRRKQNSDVIIQTSSNSKLNIIENTVDYIFTDPPFGANIMYSEVNFLWESWLKVFTNQKTEAIINKTQEKSIDDYKELMKSCFSKNFFILKPNRWITIEFHNSSNNVWIAIQEAMQKSGFIIADVRILDKKSGTIKQSSTLGAVKQDLIISAYKPSTVLEQTFTLTAGTEEGVWTFIDEHLKHLPVVVEKEGIIETIAERQNYLLFDRMVAFHVQRGITVPISSAEFYAGLAQRYPERDTMYFLPEQVEGYDSARLQAHDVGQLSIFVHDERSAVQWLRQELATPQTYQEIQPAFLRQLHQDSHEALPELSDVLEENFLKDDQGKWYVPNPSKTSDLEKIRERSLLREFGTYVQGKGKLKLFRSEAVRAGFAKAWKERDYGTIVSVGKRLPPKVLQEDDQLLMYFDNAVMRGGE</sequence>
<name>A0A2V2NHK5_9EURY</name>